<dbReference type="InterPro" id="IPR003615">
    <property type="entry name" value="HNH_nuc"/>
</dbReference>
<reference evidence="3" key="1">
    <citation type="submission" date="2010-05" db="EMBL/GenBank/DDBJ databases">
        <title>The Genome Sequence of Magnaporthe poae strain ATCC 64411.</title>
        <authorList>
            <consortium name="The Broad Institute Genome Sequencing Platform"/>
            <consortium name="Broad Institute Genome Sequencing Center for Infectious Disease"/>
            <person name="Ma L.-J."/>
            <person name="Dead R."/>
            <person name="Young S."/>
            <person name="Zeng Q."/>
            <person name="Koehrsen M."/>
            <person name="Alvarado L."/>
            <person name="Berlin A."/>
            <person name="Chapman S.B."/>
            <person name="Chen Z."/>
            <person name="Freedman E."/>
            <person name="Gellesch M."/>
            <person name="Goldberg J."/>
            <person name="Griggs A."/>
            <person name="Gujja S."/>
            <person name="Heilman E.R."/>
            <person name="Heiman D."/>
            <person name="Hepburn T."/>
            <person name="Howarth C."/>
            <person name="Jen D."/>
            <person name="Larson L."/>
            <person name="Mehta T."/>
            <person name="Neiman D."/>
            <person name="Pearson M."/>
            <person name="Roberts A."/>
            <person name="Saif S."/>
            <person name="Shea T."/>
            <person name="Shenoy N."/>
            <person name="Sisk P."/>
            <person name="Stolte C."/>
            <person name="Sykes S."/>
            <person name="Walk T."/>
            <person name="White J."/>
            <person name="Yandava C."/>
            <person name="Haas B."/>
            <person name="Nusbaum C."/>
            <person name="Birren B."/>
        </authorList>
    </citation>
    <scope>NUCLEOTIDE SEQUENCE</scope>
    <source>
        <strain evidence="3">ATCC 64411</strain>
    </source>
</reference>
<feature type="region of interest" description="Disordered" evidence="1">
    <location>
        <begin position="362"/>
        <end position="396"/>
    </location>
</feature>
<dbReference type="OrthoDB" id="2142759at2759"/>
<reference evidence="5" key="2">
    <citation type="submission" date="2010-05" db="EMBL/GenBank/DDBJ databases">
        <title>The genome sequence of Magnaporthe poae strain ATCC 64411.</title>
        <authorList>
            <person name="Ma L.-J."/>
            <person name="Dead R."/>
            <person name="Young S."/>
            <person name="Zeng Q."/>
            <person name="Koehrsen M."/>
            <person name="Alvarado L."/>
            <person name="Berlin A."/>
            <person name="Chapman S.B."/>
            <person name="Chen Z."/>
            <person name="Freedman E."/>
            <person name="Gellesch M."/>
            <person name="Goldberg J."/>
            <person name="Griggs A."/>
            <person name="Gujja S."/>
            <person name="Heilman E.R."/>
            <person name="Heiman D."/>
            <person name="Hepburn T."/>
            <person name="Howarth C."/>
            <person name="Jen D."/>
            <person name="Larson L."/>
            <person name="Mehta T."/>
            <person name="Neiman D."/>
            <person name="Pearson M."/>
            <person name="Roberts A."/>
            <person name="Saif S."/>
            <person name="Shea T."/>
            <person name="Shenoy N."/>
            <person name="Sisk P."/>
            <person name="Stolte C."/>
            <person name="Sykes S."/>
            <person name="Walk T."/>
            <person name="White J."/>
            <person name="Yandava C."/>
            <person name="Haas B."/>
            <person name="Nusbaum C."/>
            <person name="Birren B."/>
        </authorList>
    </citation>
    <scope>NUCLEOTIDE SEQUENCE [LARGE SCALE GENOMIC DNA]</scope>
    <source>
        <strain evidence="5">ATCC 64411 / 73-15</strain>
    </source>
</reference>
<reference evidence="4" key="5">
    <citation type="submission" date="2015-06" db="UniProtKB">
        <authorList>
            <consortium name="EnsemblFungi"/>
        </authorList>
    </citation>
    <scope>IDENTIFICATION</scope>
    <source>
        <strain evidence="4">ATCC 64411</strain>
    </source>
</reference>
<accession>A0A0C4ECW3</accession>
<dbReference type="EMBL" id="ADBL01002358">
    <property type="status" value="NOT_ANNOTATED_CDS"/>
    <property type="molecule type" value="Genomic_DNA"/>
</dbReference>
<dbReference type="EMBL" id="GL876975">
    <property type="protein sequence ID" value="KLU90700.1"/>
    <property type="molecule type" value="Genomic_DNA"/>
</dbReference>
<dbReference type="eggNOG" id="ENOG502S5NF">
    <property type="taxonomic scope" value="Eukaryota"/>
</dbReference>
<organism evidence="4 5">
    <name type="scientific">Magnaporthiopsis poae (strain ATCC 64411 / 73-15)</name>
    <name type="common">Kentucky bluegrass fungus</name>
    <name type="synonym">Magnaporthe poae</name>
    <dbReference type="NCBI Taxonomy" id="644358"/>
    <lineage>
        <taxon>Eukaryota</taxon>
        <taxon>Fungi</taxon>
        <taxon>Dikarya</taxon>
        <taxon>Ascomycota</taxon>
        <taxon>Pezizomycotina</taxon>
        <taxon>Sordariomycetes</taxon>
        <taxon>Sordariomycetidae</taxon>
        <taxon>Magnaporthales</taxon>
        <taxon>Magnaporthaceae</taxon>
        <taxon>Magnaporthiopsis</taxon>
    </lineage>
</organism>
<evidence type="ECO:0000259" key="2">
    <source>
        <dbReference type="Pfam" id="PF13391"/>
    </source>
</evidence>
<feature type="domain" description="HNH nuclease" evidence="2">
    <location>
        <begin position="162"/>
        <end position="227"/>
    </location>
</feature>
<evidence type="ECO:0000256" key="1">
    <source>
        <dbReference type="SAM" id="MobiDB-lite"/>
    </source>
</evidence>
<proteinExistence type="predicted"/>
<evidence type="ECO:0000313" key="5">
    <source>
        <dbReference type="Proteomes" id="UP000011715"/>
    </source>
</evidence>
<reference evidence="4" key="4">
    <citation type="journal article" date="2015" name="G3 (Bethesda)">
        <title>Genome sequences of three phytopathogenic species of the Magnaporthaceae family of fungi.</title>
        <authorList>
            <person name="Okagaki L.H."/>
            <person name="Nunes C.C."/>
            <person name="Sailsbery J."/>
            <person name="Clay B."/>
            <person name="Brown D."/>
            <person name="John T."/>
            <person name="Oh Y."/>
            <person name="Young N."/>
            <person name="Fitzgerald M."/>
            <person name="Haas B.J."/>
            <person name="Zeng Q."/>
            <person name="Young S."/>
            <person name="Adiconis X."/>
            <person name="Fan L."/>
            <person name="Levin J.Z."/>
            <person name="Mitchell T.K."/>
            <person name="Okubara P.A."/>
            <person name="Farman M.L."/>
            <person name="Kohn L.M."/>
            <person name="Birren B."/>
            <person name="Ma L.-J."/>
            <person name="Dean R.A."/>
        </authorList>
    </citation>
    <scope>NUCLEOTIDE SEQUENCE</scope>
    <source>
        <strain evidence="4">ATCC 64411 / 73-15</strain>
    </source>
</reference>
<dbReference type="AlphaFoldDB" id="A0A0C4ECW3"/>
<keyword evidence="5" id="KW-1185">Reference proteome</keyword>
<evidence type="ECO:0000313" key="4">
    <source>
        <dbReference type="EnsemblFungi" id="MAPG_10552T0"/>
    </source>
</evidence>
<protein>
    <recommendedName>
        <fullName evidence="2">HNH nuclease domain-containing protein</fullName>
    </recommendedName>
</protein>
<dbReference type="EnsemblFungi" id="MAPG_10552T0">
    <property type="protein sequence ID" value="MAPG_10552T0"/>
    <property type="gene ID" value="MAPG_10552"/>
</dbReference>
<dbReference type="Proteomes" id="UP000011715">
    <property type="component" value="Unassembled WGS sequence"/>
</dbReference>
<dbReference type="Pfam" id="PF13391">
    <property type="entry name" value="HNH_2"/>
    <property type="match status" value="1"/>
</dbReference>
<gene>
    <name evidence="3" type="ORF">MAPG_10552</name>
</gene>
<name>A0A0C4ECW3_MAGP6</name>
<dbReference type="VEuPathDB" id="FungiDB:MAPG_10552"/>
<dbReference type="OMA" id="WDDHRFA"/>
<reference evidence="3" key="3">
    <citation type="submission" date="2011-03" db="EMBL/GenBank/DDBJ databases">
        <title>Annotation of Magnaporthe poae ATCC 64411.</title>
        <authorList>
            <person name="Ma L.-J."/>
            <person name="Dead R."/>
            <person name="Young S.K."/>
            <person name="Zeng Q."/>
            <person name="Gargeya S."/>
            <person name="Fitzgerald M."/>
            <person name="Haas B."/>
            <person name="Abouelleil A."/>
            <person name="Alvarado L."/>
            <person name="Arachchi H.M."/>
            <person name="Berlin A."/>
            <person name="Brown A."/>
            <person name="Chapman S.B."/>
            <person name="Chen Z."/>
            <person name="Dunbar C."/>
            <person name="Freedman E."/>
            <person name="Gearin G."/>
            <person name="Gellesch M."/>
            <person name="Goldberg J."/>
            <person name="Griggs A."/>
            <person name="Gujja S."/>
            <person name="Heiman D."/>
            <person name="Howarth C."/>
            <person name="Larson L."/>
            <person name="Lui A."/>
            <person name="MacDonald P.J.P."/>
            <person name="Mehta T."/>
            <person name="Montmayeur A."/>
            <person name="Murphy C."/>
            <person name="Neiman D."/>
            <person name="Pearson M."/>
            <person name="Priest M."/>
            <person name="Roberts A."/>
            <person name="Saif S."/>
            <person name="Shea T."/>
            <person name="Shenoy N."/>
            <person name="Sisk P."/>
            <person name="Stolte C."/>
            <person name="Sykes S."/>
            <person name="Yandava C."/>
            <person name="Wortman J."/>
            <person name="Nusbaum C."/>
            <person name="Birren B."/>
        </authorList>
    </citation>
    <scope>NUCLEOTIDE SEQUENCE</scope>
    <source>
        <strain evidence="3">ATCC 64411</strain>
    </source>
</reference>
<evidence type="ECO:0000313" key="3">
    <source>
        <dbReference type="EMBL" id="KLU90700.1"/>
    </source>
</evidence>
<sequence length="396" mass="44687">MDLKPRFKPPSRPDSPPPGLLASQVHIRHPAYPDAAPALLRLKPLDVAKDGRHGLDYDTALVACCIVANNAFATGWLATRAGCGFRLVQRPADNLLHGTEYFFCVGDKNPRRHVYPVVPSFDHWRFPHDALPSPWKDLRIEDQAPKGVEQPAFTVDNRDRTCRVTGYSSGLEASHLVPAADEYWFQSNGMGRYCRDQDAAQGITDDRNMLLLRADLHQLLDARRFTFAAKYVMLKPEPAPREPRARVARRELLLPVSTHVSVSPPPTPLEAVLTLHVFLPHLSGELVRLYHNRHLQPIRGLAPEFLFARFARSIFTDPVYPFFDTVARFTVALWNNDEMRQDQETLETLELRRRMELFSPYAMSPKKRSRPSTAVGALPQEPILGRGDGAPGRSID</sequence>